<feature type="domain" description="FAD-binding FR-type" evidence="1">
    <location>
        <begin position="1"/>
        <end position="102"/>
    </location>
</feature>
<accession>A0A5B8XQE5</accession>
<proteinExistence type="predicted"/>
<dbReference type="SUPFAM" id="SSF52343">
    <property type="entry name" value="Ferredoxin reductase-like, C-terminal NADP-linked domain"/>
    <property type="match status" value="1"/>
</dbReference>
<dbReference type="EMBL" id="CP042467">
    <property type="protein sequence ID" value="QED27511.1"/>
    <property type="molecule type" value="Genomic_DNA"/>
</dbReference>
<sequence length="220" mass="24404">MHLHERESFDGRVIDLEPTGRYLAVNVDPGPFFKMHERPGQYAVVRFPGASPRFLAISSAPGASVWRFLVDPSKGGLEPILKRLEPNAGLEISYPEGPGYPADFERFQNILVICTGSGVASVMGMLENWPSALPSELIYAEALDTEFAWRQELERLTQRAGIGLRLVSNGQRIEEMDVVVHDGTAVILCGSEASIDYFSELLISRGANRKNIFTNLAWRP</sequence>
<dbReference type="PROSITE" id="PS51384">
    <property type="entry name" value="FAD_FR"/>
    <property type="match status" value="1"/>
</dbReference>
<dbReference type="PANTHER" id="PTHR47215:SF1">
    <property type="entry name" value="F9L1.8 PROTEIN"/>
    <property type="match status" value="1"/>
</dbReference>
<evidence type="ECO:0000313" key="2">
    <source>
        <dbReference type="EMBL" id="QED27511.1"/>
    </source>
</evidence>
<reference evidence="2 3" key="1">
    <citation type="submission" date="2019-08" db="EMBL/GenBank/DDBJ databases">
        <authorList>
            <person name="Liang Q."/>
        </authorList>
    </citation>
    <scope>NUCLEOTIDE SEQUENCE [LARGE SCALE GENOMIC DNA]</scope>
    <source>
        <strain evidence="2 3">V1718</strain>
    </source>
</reference>
<dbReference type="OrthoDB" id="9789468at2"/>
<dbReference type="InterPro" id="IPR039261">
    <property type="entry name" value="FNR_nucleotide-bd"/>
</dbReference>
<dbReference type="SUPFAM" id="SSF63380">
    <property type="entry name" value="Riboflavin synthase domain-like"/>
    <property type="match status" value="1"/>
</dbReference>
<evidence type="ECO:0000313" key="3">
    <source>
        <dbReference type="Proteomes" id="UP000321595"/>
    </source>
</evidence>
<protein>
    <recommendedName>
        <fullName evidence="1">FAD-binding FR-type domain-containing protein</fullName>
    </recommendedName>
</protein>
<gene>
    <name evidence="2" type="ORF">FRD01_09710</name>
</gene>
<name>A0A5B8XQE5_9DELT</name>
<dbReference type="Gene3D" id="3.40.50.80">
    <property type="entry name" value="Nucleotide-binding domain of ferredoxin-NADP reductase (FNR) module"/>
    <property type="match status" value="1"/>
</dbReference>
<dbReference type="InterPro" id="IPR017927">
    <property type="entry name" value="FAD-bd_FR_type"/>
</dbReference>
<dbReference type="RefSeq" id="WP_146959196.1">
    <property type="nucleotide sequence ID" value="NZ_CP042467.1"/>
</dbReference>
<dbReference type="PANTHER" id="PTHR47215">
    <property type="match status" value="1"/>
</dbReference>
<keyword evidence="3" id="KW-1185">Reference proteome</keyword>
<dbReference type="KEGG" id="bbae:FRD01_09710"/>
<dbReference type="AlphaFoldDB" id="A0A5B8XQE5"/>
<organism evidence="2 3">
    <name type="scientific">Microvenator marinus</name>
    <dbReference type="NCBI Taxonomy" id="2600177"/>
    <lineage>
        <taxon>Bacteria</taxon>
        <taxon>Deltaproteobacteria</taxon>
        <taxon>Bradymonadales</taxon>
        <taxon>Microvenatoraceae</taxon>
        <taxon>Microvenator</taxon>
    </lineage>
</organism>
<dbReference type="InterPro" id="IPR017938">
    <property type="entry name" value="Riboflavin_synthase-like_b-brl"/>
</dbReference>
<evidence type="ECO:0000259" key="1">
    <source>
        <dbReference type="PROSITE" id="PS51384"/>
    </source>
</evidence>
<dbReference type="Proteomes" id="UP000321595">
    <property type="component" value="Chromosome"/>
</dbReference>
<dbReference type="GO" id="GO:0016491">
    <property type="term" value="F:oxidoreductase activity"/>
    <property type="evidence" value="ECO:0007669"/>
    <property type="project" value="InterPro"/>
</dbReference>